<evidence type="ECO:0000313" key="5">
    <source>
        <dbReference type="Proteomes" id="UP000255125"/>
    </source>
</evidence>
<keyword evidence="1 4" id="KW-0808">Transferase</keyword>
<dbReference type="InterPro" id="IPR015947">
    <property type="entry name" value="PUA-like_sf"/>
</dbReference>
<dbReference type="AlphaFoldDB" id="A0A379ICH1"/>
<dbReference type="InterPro" id="IPR000182">
    <property type="entry name" value="GNAT_dom"/>
</dbReference>
<dbReference type="PANTHER" id="PTHR43877">
    <property type="entry name" value="AMINOALKYLPHOSPHONATE N-ACETYLTRANSFERASE-RELATED-RELATED"/>
    <property type="match status" value="1"/>
</dbReference>
<sequence length="263" mass="29503">MHPNGSRIASGEKTLEIRRWRPALDPSQDLLIVENGRFLHAEGDQDEDGVAVAIVRVKAVRAFIPDDVPAACASYFEEGWFAWELSDVRPLPHPFKALAARGIYDIEFMGHSENCMNSHIRVASATDIDAIFDIRTRVKENHLSHEQLTDQGITPEAILHAMQQAPCVWIAEVDGVAAGFSMADVYDGCVFAAFILPQFEGHGLGRQLMEQAEALLFQHHRQIWLETAEASRANGFYQRLGWVVMERLPGGDVRMEKRLEQSL</sequence>
<name>A0A379ICH1_PSEFL</name>
<dbReference type="Proteomes" id="UP000255125">
    <property type="component" value="Unassembled WGS sequence"/>
</dbReference>
<evidence type="ECO:0000256" key="2">
    <source>
        <dbReference type="ARBA" id="ARBA00023315"/>
    </source>
</evidence>
<dbReference type="InterPro" id="IPR050832">
    <property type="entry name" value="Bact_Acetyltransf"/>
</dbReference>
<dbReference type="Pfam" id="PF13508">
    <property type="entry name" value="Acetyltransf_7"/>
    <property type="match status" value="1"/>
</dbReference>
<gene>
    <name evidence="4" type="ORF">NCTC10392_02402</name>
</gene>
<dbReference type="InterPro" id="IPR016181">
    <property type="entry name" value="Acyl_CoA_acyltransferase"/>
</dbReference>
<dbReference type="Pfam" id="PF04266">
    <property type="entry name" value="ASCH"/>
    <property type="match status" value="1"/>
</dbReference>
<dbReference type="EMBL" id="UGUS01000002">
    <property type="protein sequence ID" value="SUD30482.1"/>
    <property type="molecule type" value="Genomic_DNA"/>
</dbReference>
<organism evidence="4 5">
    <name type="scientific">Pseudomonas fluorescens</name>
    <dbReference type="NCBI Taxonomy" id="294"/>
    <lineage>
        <taxon>Bacteria</taxon>
        <taxon>Pseudomonadati</taxon>
        <taxon>Pseudomonadota</taxon>
        <taxon>Gammaproteobacteria</taxon>
        <taxon>Pseudomonadales</taxon>
        <taxon>Pseudomonadaceae</taxon>
        <taxon>Pseudomonas</taxon>
    </lineage>
</organism>
<dbReference type="InterPro" id="IPR007374">
    <property type="entry name" value="ASCH_domain"/>
</dbReference>
<dbReference type="SUPFAM" id="SSF88697">
    <property type="entry name" value="PUA domain-like"/>
    <property type="match status" value="1"/>
</dbReference>
<accession>A0A379ICH1</accession>
<dbReference type="PROSITE" id="PS51186">
    <property type="entry name" value="GNAT"/>
    <property type="match status" value="1"/>
</dbReference>
<dbReference type="SUPFAM" id="SSF55729">
    <property type="entry name" value="Acyl-CoA N-acyltransferases (Nat)"/>
    <property type="match status" value="1"/>
</dbReference>
<dbReference type="GO" id="GO:0016747">
    <property type="term" value="F:acyltransferase activity, transferring groups other than amino-acyl groups"/>
    <property type="evidence" value="ECO:0007669"/>
    <property type="project" value="InterPro"/>
</dbReference>
<evidence type="ECO:0000259" key="3">
    <source>
        <dbReference type="PROSITE" id="PS51186"/>
    </source>
</evidence>
<dbReference type="CDD" id="cd04301">
    <property type="entry name" value="NAT_SF"/>
    <property type="match status" value="1"/>
</dbReference>
<protein>
    <submittedName>
        <fullName evidence="4">Phosphotransferase</fullName>
    </submittedName>
</protein>
<evidence type="ECO:0000313" key="4">
    <source>
        <dbReference type="EMBL" id="SUD30482.1"/>
    </source>
</evidence>
<reference evidence="4 5" key="1">
    <citation type="submission" date="2018-06" db="EMBL/GenBank/DDBJ databases">
        <authorList>
            <consortium name="Pathogen Informatics"/>
            <person name="Doyle S."/>
        </authorList>
    </citation>
    <scope>NUCLEOTIDE SEQUENCE [LARGE SCALE GENOMIC DNA]</scope>
    <source>
        <strain evidence="4 5">NCTC10392</strain>
    </source>
</reference>
<evidence type="ECO:0000256" key="1">
    <source>
        <dbReference type="ARBA" id="ARBA00022679"/>
    </source>
</evidence>
<dbReference type="Gene3D" id="2.30.130.30">
    <property type="entry name" value="Hypothetical protein"/>
    <property type="match status" value="1"/>
</dbReference>
<feature type="domain" description="N-acetyltransferase" evidence="3">
    <location>
        <begin position="118"/>
        <end position="260"/>
    </location>
</feature>
<proteinExistence type="predicted"/>
<dbReference type="Gene3D" id="3.40.630.30">
    <property type="match status" value="1"/>
</dbReference>
<keyword evidence="2" id="KW-0012">Acyltransferase</keyword>